<feature type="non-terminal residue" evidence="3">
    <location>
        <position position="159"/>
    </location>
</feature>
<evidence type="ECO:0000313" key="3">
    <source>
        <dbReference type="EMBL" id="CAH2062173.1"/>
    </source>
</evidence>
<protein>
    <submittedName>
        <fullName evidence="3">Uncharacterized protein</fullName>
    </submittedName>
</protein>
<organism evidence="3 4">
    <name type="scientific">Iphiclides podalirius</name>
    <name type="common">scarce swallowtail</name>
    <dbReference type="NCBI Taxonomy" id="110791"/>
    <lineage>
        <taxon>Eukaryota</taxon>
        <taxon>Metazoa</taxon>
        <taxon>Ecdysozoa</taxon>
        <taxon>Arthropoda</taxon>
        <taxon>Hexapoda</taxon>
        <taxon>Insecta</taxon>
        <taxon>Pterygota</taxon>
        <taxon>Neoptera</taxon>
        <taxon>Endopterygota</taxon>
        <taxon>Lepidoptera</taxon>
        <taxon>Glossata</taxon>
        <taxon>Ditrysia</taxon>
        <taxon>Papilionoidea</taxon>
        <taxon>Papilionidae</taxon>
        <taxon>Papilioninae</taxon>
        <taxon>Iphiclides</taxon>
    </lineage>
</organism>
<gene>
    <name evidence="3" type="ORF">IPOD504_LOCUS11740</name>
</gene>
<evidence type="ECO:0000256" key="2">
    <source>
        <dbReference type="SAM" id="SignalP"/>
    </source>
</evidence>
<dbReference type="InterPro" id="IPR009413">
    <property type="entry name" value="Aegerolysin-typ"/>
</dbReference>
<keyword evidence="4" id="KW-1185">Reference proteome</keyword>
<dbReference type="EMBL" id="OW152841">
    <property type="protein sequence ID" value="CAH2062173.1"/>
    <property type="molecule type" value="Genomic_DNA"/>
</dbReference>
<evidence type="ECO:0000256" key="1">
    <source>
        <dbReference type="ARBA" id="ARBA00010795"/>
    </source>
</evidence>
<comment type="similarity">
    <text evidence="1">Belongs to the aegerolysin family.</text>
</comment>
<sequence>MKTTSVILITGFLVLLNCVTSRGMHPVRVDCFANFVVTNGKGVSEDGFIMNAALSWGKWQLAGRDVTTVNNIGFGSAKAASFRASGRDSSPSGAEGTFKINEGARKIAVVEFSIPFWGRNEIVIRNLDDQFLCKQRGFTSKGSPTINITCHKVTSCKRD</sequence>
<name>A0ABN8IMI8_9NEOP</name>
<feature type="chain" id="PRO_5045626583" evidence="2">
    <location>
        <begin position="22"/>
        <end position="159"/>
    </location>
</feature>
<dbReference type="Pfam" id="PF06355">
    <property type="entry name" value="Aegerolysin"/>
    <property type="match status" value="1"/>
</dbReference>
<reference evidence="3" key="1">
    <citation type="submission" date="2022-03" db="EMBL/GenBank/DDBJ databases">
        <authorList>
            <person name="Martin H S."/>
        </authorList>
    </citation>
    <scope>NUCLEOTIDE SEQUENCE</scope>
</reference>
<dbReference type="Gene3D" id="2.60.270.50">
    <property type="match status" value="1"/>
</dbReference>
<dbReference type="Proteomes" id="UP000837857">
    <property type="component" value="Chromosome 29"/>
</dbReference>
<accession>A0ABN8IMI8</accession>
<keyword evidence="2" id="KW-0732">Signal</keyword>
<evidence type="ECO:0000313" key="4">
    <source>
        <dbReference type="Proteomes" id="UP000837857"/>
    </source>
</evidence>
<feature type="signal peptide" evidence="2">
    <location>
        <begin position="1"/>
        <end position="21"/>
    </location>
</feature>
<proteinExistence type="inferred from homology"/>